<dbReference type="GO" id="GO:0009279">
    <property type="term" value="C:cell outer membrane"/>
    <property type="evidence" value="ECO:0007669"/>
    <property type="project" value="UniProtKB-SubCell"/>
</dbReference>
<keyword evidence="5" id="KW-0998">Cell outer membrane</keyword>
<dbReference type="InterPro" id="IPR033985">
    <property type="entry name" value="SusD-like_N"/>
</dbReference>
<feature type="domain" description="RagB/SusD" evidence="7">
    <location>
        <begin position="369"/>
        <end position="492"/>
    </location>
</feature>
<feature type="signal peptide" evidence="6">
    <location>
        <begin position="1"/>
        <end position="20"/>
    </location>
</feature>
<dbReference type="Proteomes" id="UP000199310">
    <property type="component" value="Unassembled WGS sequence"/>
</dbReference>
<dbReference type="STRING" id="29529.SAMN04488122_5993"/>
<evidence type="ECO:0000259" key="7">
    <source>
        <dbReference type="Pfam" id="PF07980"/>
    </source>
</evidence>
<proteinExistence type="inferred from homology"/>
<evidence type="ECO:0000256" key="3">
    <source>
        <dbReference type="ARBA" id="ARBA00022729"/>
    </source>
</evidence>
<dbReference type="PROSITE" id="PS51257">
    <property type="entry name" value="PROKAR_LIPOPROTEIN"/>
    <property type="match status" value="1"/>
</dbReference>
<reference evidence="10" key="1">
    <citation type="submission" date="2016-10" db="EMBL/GenBank/DDBJ databases">
        <authorList>
            <person name="Varghese N."/>
            <person name="Submissions S."/>
        </authorList>
    </citation>
    <scope>NUCLEOTIDE SEQUENCE [LARGE SCALE GENOMIC DNA]</scope>
    <source>
        <strain evidence="10">DSM 3695</strain>
    </source>
</reference>
<dbReference type="SUPFAM" id="SSF48452">
    <property type="entry name" value="TPR-like"/>
    <property type="match status" value="1"/>
</dbReference>
<evidence type="ECO:0000259" key="8">
    <source>
        <dbReference type="Pfam" id="PF14322"/>
    </source>
</evidence>
<evidence type="ECO:0000256" key="4">
    <source>
        <dbReference type="ARBA" id="ARBA00023136"/>
    </source>
</evidence>
<evidence type="ECO:0000256" key="6">
    <source>
        <dbReference type="SAM" id="SignalP"/>
    </source>
</evidence>
<dbReference type="InterPro" id="IPR011990">
    <property type="entry name" value="TPR-like_helical_dom_sf"/>
</dbReference>
<name>A0A1I0SBS3_9BACT</name>
<comment type="subcellular location">
    <subcellularLocation>
        <location evidence="1">Cell outer membrane</location>
    </subcellularLocation>
</comment>
<evidence type="ECO:0000256" key="1">
    <source>
        <dbReference type="ARBA" id="ARBA00004442"/>
    </source>
</evidence>
<dbReference type="Gene3D" id="1.25.40.390">
    <property type="match status" value="1"/>
</dbReference>
<keyword evidence="4" id="KW-0472">Membrane</keyword>
<dbReference type="OrthoDB" id="618454at2"/>
<evidence type="ECO:0000313" key="9">
    <source>
        <dbReference type="EMBL" id="SEW54302.1"/>
    </source>
</evidence>
<dbReference type="InterPro" id="IPR012944">
    <property type="entry name" value="SusD_RagB_dom"/>
</dbReference>
<accession>A0A1I0SBS3</accession>
<comment type="similarity">
    <text evidence="2">Belongs to the SusD family.</text>
</comment>
<dbReference type="RefSeq" id="WP_089901964.1">
    <property type="nucleotide sequence ID" value="NZ_FOJG01000002.1"/>
</dbReference>
<organism evidence="9 10">
    <name type="scientific">Chitinophaga arvensicola</name>
    <dbReference type="NCBI Taxonomy" id="29529"/>
    <lineage>
        <taxon>Bacteria</taxon>
        <taxon>Pseudomonadati</taxon>
        <taxon>Bacteroidota</taxon>
        <taxon>Chitinophagia</taxon>
        <taxon>Chitinophagales</taxon>
        <taxon>Chitinophagaceae</taxon>
        <taxon>Chitinophaga</taxon>
    </lineage>
</organism>
<dbReference type="EMBL" id="FOJG01000002">
    <property type="protein sequence ID" value="SEW54302.1"/>
    <property type="molecule type" value="Genomic_DNA"/>
</dbReference>
<feature type="chain" id="PRO_5011514864" evidence="6">
    <location>
        <begin position="21"/>
        <end position="516"/>
    </location>
</feature>
<dbReference type="Pfam" id="PF07980">
    <property type="entry name" value="SusD_RagB"/>
    <property type="match status" value="1"/>
</dbReference>
<gene>
    <name evidence="9" type="ORF">SAMN04488122_5993</name>
</gene>
<keyword evidence="10" id="KW-1185">Reference proteome</keyword>
<evidence type="ECO:0000256" key="2">
    <source>
        <dbReference type="ARBA" id="ARBA00006275"/>
    </source>
</evidence>
<dbReference type="AlphaFoldDB" id="A0A1I0SBS3"/>
<keyword evidence="3 6" id="KW-0732">Signal</keyword>
<evidence type="ECO:0000256" key="5">
    <source>
        <dbReference type="ARBA" id="ARBA00023237"/>
    </source>
</evidence>
<feature type="domain" description="SusD-like N-terminal" evidence="8">
    <location>
        <begin position="26"/>
        <end position="231"/>
    </location>
</feature>
<dbReference type="Pfam" id="PF14322">
    <property type="entry name" value="SusD-like_3"/>
    <property type="match status" value="1"/>
</dbReference>
<sequence length="516" mass="56668">MKRKSFKYIIALAASMQLLSACSNKFLDVSPKGNFLESNYYQNQTQAFNGLIAAYDVLGWKSGGFVTKIGVLDAASDDHFAGGGSSTDIMAYQAVTTWSALTPATGPQDVLWQKGFAGVFRVNTLLAKLPGVPMDENLKKRYAAEAKILRAYYYFDLVLFFRNIPLLTAPVNTADMYKVPQAAPADVYKQIEADLKEAIAETNLPDAVDRKTEGGRVTRGTAHALLGKVYLFQEKWTDAANELKEVNGGTPGETSAKYGYKLVPDFASLWKSDAASKFNTESIFEISYNSTSGGTWETVPGSEGNILNIIVGPRDYVALSPNAGDYVSGWSFLVITKELFNVIHYDPRYNATVLNMDSLRVNKIAKYDTTGYANTGYFLNKFAGRKSNIGVGGNAELNFPQNTYEIRLADTYLMEAEASVRAGGGSGAGTRAYQLLAAVRARVGLGPIDATIDNIFKERRLELAGEGHRFWDIVRTKQAETLLNAQKRPFVAGKNEILPLPLLELPNTQLKQNDKY</sequence>
<evidence type="ECO:0000313" key="10">
    <source>
        <dbReference type="Proteomes" id="UP000199310"/>
    </source>
</evidence>
<protein>
    <submittedName>
        <fullName evidence="9">Starch-binding associating with outer membrane</fullName>
    </submittedName>
</protein>